<dbReference type="InterPro" id="IPR024501">
    <property type="entry name" value="DUF3141"/>
</dbReference>
<organism evidence="2">
    <name type="scientific">Pseudomonas sp. 61-3</name>
    <dbReference type="NCBI Taxonomy" id="77206"/>
    <lineage>
        <taxon>Bacteria</taxon>
        <taxon>Pseudomonadati</taxon>
        <taxon>Pseudomonadota</taxon>
        <taxon>Gammaproteobacteria</taxon>
        <taxon>Pseudomonadales</taxon>
        <taxon>Pseudomonadaceae</taxon>
        <taxon>Pseudomonas</taxon>
    </lineage>
</organism>
<dbReference type="PANTHER" id="PTHR36837:SF2">
    <property type="entry name" value="POLY(3-HYDROXYALKANOATE) POLYMERASE SUBUNIT PHAC"/>
    <property type="match status" value="1"/>
</dbReference>
<protein>
    <recommendedName>
        <fullName evidence="3">Poly(3-hydroxyalkanoate) synthetase</fullName>
    </recommendedName>
</protein>
<dbReference type="Gene3D" id="3.40.50.1820">
    <property type="entry name" value="alpha/beta hydrolase"/>
    <property type="match status" value="1"/>
</dbReference>
<feature type="region of interest" description="Disordered" evidence="1">
    <location>
        <begin position="758"/>
        <end position="812"/>
    </location>
</feature>
<evidence type="ECO:0000256" key="1">
    <source>
        <dbReference type="SAM" id="MobiDB-lite"/>
    </source>
</evidence>
<feature type="compositionally biased region" description="Basic residues" evidence="1">
    <location>
        <begin position="797"/>
        <end position="812"/>
    </location>
</feature>
<name>A0A0K2QU98_9PSED</name>
<evidence type="ECO:0008006" key="3">
    <source>
        <dbReference type="Google" id="ProtNLM"/>
    </source>
</evidence>
<dbReference type="PANTHER" id="PTHR36837">
    <property type="entry name" value="POLY(3-HYDROXYALKANOATE) POLYMERASE SUBUNIT PHAC"/>
    <property type="match status" value="1"/>
</dbReference>
<dbReference type="SUPFAM" id="SSF53474">
    <property type="entry name" value="alpha/beta-Hydrolases"/>
    <property type="match status" value="1"/>
</dbReference>
<accession>A0A0K2QU98</accession>
<dbReference type="InterPro" id="IPR029058">
    <property type="entry name" value="AB_hydrolase_fold"/>
</dbReference>
<dbReference type="InterPro" id="IPR051321">
    <property type="entry name" value="PHA/PHB_synthase"/>
</dbReference>
<reference evidence="2" key="1">
    <citation type="journal article" date="2015" name="Biosci. Biotechnol. Biochem.">
        <title>Characterization and identification of the proteins bound to two types of polyhydroxyalkanoate granules in Pseudomonas sp. 61-3.</title>
        <authorList>
            <person name="Hokamura A."/>
            <person name="Fujino K."/>
            <person name="Isoda Y."/>
            <person name="Arizono K."/>
            <person name="Shiratsuchi H."/>
            <person name="Matsusaki H."/>
        </authorList>
    </citation>
    <scope>NUCLEOTIDE SEQUENCE</scope>
    <source>
        <strain evidence="2">61-3</strain>
    </source>
</reference>
<dbReference type="AlphaFoldDB" id="A0A0K2QU98"/>
<evidence type="ECO:0000313" key="2">
    <source>
        <dbReference type="EMBL" id="BAS05952.1"/>
    </source>
</evidence>
<dbReference type="Pfam" id="PF11339">
    <property type="entry name" value="DUF3141"/>
    <property type="match status" value="1"/>
</dbReference>
<dbReference type="EMBL" id="LC019127">
    <property type="protein sequence ID" value="BAS05952.1"/>
    <property type="molecule type" value="Genomic_DNA"/>
</dbReference>
<proteinExistence type="predicted"/>
<sequence>MGQEDIIASQYEKLSSQRGLFEHLSHLQRLNTLNVLDALRQRQEKTLAPLKRGQLRQPTPADWQEYFTDLGQRSLLFWDTLRQRGDNTLAHERAGYPLLLKFDHETLIAGADLPRPVNYSLLRILPGPEQQIGSNGQPVIIIDPRGGHGSGIGGFKQDSVLGESLRAGHPTYFISFSHSPQPGQTLADIVEAQARFIEVVSALHPANSKPIIIGNCQAGWALMGLAATRPELPGLIIINGAPLSYWAGVNGRNPMRYTGGLLGGGWMARLGSDLGNDRFDGTWLVSNFENLDPANTYWGKYYQLFSQVDSEAARFLDFERWWGSPTLLNGEEIEMIVDDLFIGNQLSGGLGRKSSGIDLKRIEVPVVVFCSYGDNITPPQQALNWIADVYPSDLALHDAGRTIVYLRHASIGHLGIFVSGKVARREHRGLLGAVEAINALPAGLYEMLIDDLPAPSGTGDVQYRVRFESRRIADIHDDVEPARDDDREFSLVERASEINSAFYDGFIRPWLRQIVNEPIAELMRRTHPFHQQQVLWSSLNPALWWLAGAASQVSSDRRPARQDNPLLAWQELFSNQIQDTLNVYRDMRDATQELCFYGIYGALSVLISNKPVRNLQAHADQQDQALIERLQDALPHGGPLEALVRILFLLGRDSDKAGKESIEKLIQQVHLLVQDYSNEPTALREAIRLQNLLVFAHPQESLRSLPLLLPDTKARQQVLAAVGQLMPELLTIAGAEGEFWRELHALLEVPLPGFSLTQPPSETDVIQQEAPAELSPPAAVLPSEITPTPAPVIVAKAPKRKASKRTKGPKPQ</sequence>